<dbReference type="Proteomes" id="UP001056120">
    <property type="component" value="Linkage Group LG28"/>
</dbReference>
<accession>A0ACB8YDR6</accession>
<gene>
    <name evidence="1" type="ORF">L1987_83670</name>
</gene>
<proteinExistence type="predicted"/>
<sequence length="370" mass="41192">MNQRLSQVAWNGDVDHLLKEVEANPTMLHAVALEGGENPLYIACLAGHLNFATTVVKLRQQFSWELNQDGFSPLHIAAACGHGELVKELLKVDLDLCLIEGKDRKIPLHLAVINGNVEVVRELLSSRSESIECTTAQVKKEDILNFKDFHGNTILHLAVSRKQVVELLLNGLVISKEKMELNSLNKTGLTPLDMLQMFQSEAGDREIEEILIQTGALRAVNLQSPAYTQEERPHEHPRSPAKKLLVYFKYNNLNDSPSMVRNTLLVIVILITAATYQPALSPPGGFWQDDTVPYTANNNTTATKPHTAGHAILLTQNPVAFGIFLLANSVGFYLSLPRTDRSFPFEDGIAYFSLCTFNNLLYLHECNSPR</sequence>
<comment type="caution">
    <text evidence="1">The sequence shown here is derived from an EMBL/GenBank/DDBJ whole genome shotgun (WGS) entry which is preliminary data.</text>
</comment>
<evidence type="ECO:0000313" key="1">
    <source>
        <dbReference type="EMBL" id="KAI3683170.1"/>
    </source>
</evidence>
<evidence type="ECO:0000313" key="2">
    <source>
        <dbReference type="Proteomes" id="UP001056120"/>
    </source>
</evidence>
<reference evidence="1 2" key="2">
    <citation type="journal article" date="2022" name="Mol. Ecol. Resour.">
        <title>The genomes of chicory, endive, great burdock and yacon provide insights into Asteraceae paleo-polyploidization history and plant inulin production.</title>
        <authorList>
            <person name="Fan W."/>
            <person name="Wang S."/>
            <person name="Wang H."/>
            <person name="Wang A."/>
            <person name="Jiang F."/>
            <person name="Liu H."/>
            <person name="Zhao H."/>
            <person name="Xu D."/>
            <person name="Zhang Y."/>
        </authorList>
    </citation>
    <scope>NUCLEOTIDE SEQUENCE [LARGE SCALE GENOMIC DNA]</scope>
    <source>
        <strain evidence="2">cv. Yunnan</strain>
        <tissue evidence="1">Leaves</tissue>
    </source>
</reference>
<dbReference type="EMBL" id="CM042045">
    <property type="protein sequence ID" value="KAI3683170.1"/>
    <property type="molecule type" value="Genomic_DNA"/>
</dbReference>
<protein>
    <submittedName>
        <fullName evidence="1">Uncharacterized protein</fullName>
    </submittedName>
</protein>
<reference evidence="2" key="1">
    <citation type="journal article" date="2022" name="Mol. Ecol. Resour.">
        <title>The genomes of chicory, endive, great burdock and yacon provide insights into Asteraceae palaeo-polyploidization history and plant inulin production.</title>
        <authorList>
            <person name="Fan W."/>
            <person name="Wang S."/>
            <person name="Wang H."/>
            <person name="Wang A."/>
            <person name="Jiang F."/>
            <person name="Liu H."/>
            <person name="Zhao H."/>
            <person name="Xu D."/>
            <person name="Zhang Y."/>
        </authorList>
    </citation>
    <scope>NUCLEOTIDE SEQUENCE [LARGE SCALE GENOMIC DNA]</scope>
    <source>
        <strain evidence="2">cv. Yunnan</strain>
    </source>
</reference>
<organism evidence="1 2">
    <name type="scientific">Smallanthus sonchifolius</name>
    <dbReference type="NCBI Taxonomy" id="185202"/>
    <lineage>
        <taxon>Eukaryota</taxon>
        <taxon>Viridiplantae</taxon>
        <taxon>Streptophyta</taxon>
        <taxon>Embryophyta</taxon>
        <taxon>Tracheophyta</taxon>
        <taxon>Spermatophyta</taxon>
        <taxon>Magnoliopsida</taxon>
        <taxon>eudicotyledons</taxon>
        <taxon>Gunneridae</taxon>
        <taxon>Pentapetalae</taxon>
        <taxon>asterids</taxon>
        <taxon>campanulids</taxon>
        <taxon>Asterales</taxon>
        <taxon>Asteraceae</taxon>
        <taxon>Asteroideae</taxon>
        <taxon>Heliantheae alliance</taxon>
        <taxon>Millerieae</taxon>
        <taxon>Smallanthus</taxon>
    </lineage>
</organism>
<name>A0ACB8YDR6_9ASTR</name>
<keyword evidence="2" id="KW-1185">Reference proteome</keyword>